<dbReference type="Pfam" id="PF14403">
    <property type="entry name" value="CP_ATPgrasp_2"/>
    <property type="match status" value="1"/>
</dbReference>
<dbReference type="PANTHER" id="PTHR34595:SF2">
    <property type="entry name" value="BLR2978 PROTEIN"/>
    <property type="match status" value="1"/>
</dbReference>
<reference evidence="4" key="1">
    <citation type="journal article" date="2019" name="Int. J. Syst. Evol. Microbiol.">
        <title>The Global Catalogue of Microorganisms (GCM) 10K type strain sequencing project: providing services to taxonomists for standard genome sequencing and annotation.</title>
        <authorList>
            <consortium name="The Broad Institute Genomics Platform"/>
            <consortium name="The Broad Institute Genome Sequencing Center for Infectious Disease"/>
            <person name="Wu L."/>
            <person name="Ma J."/>
        </authorList>
    </citation>
    <scope>NUCLEOTIDE SEQUENCE [LARGE SCALE GENOMIC DNA]</scope>
    <source>
        <strain evidence="4">CCUG 48884</strain>
    </source>
</reference>
<dbReference type="PANTHER" id="PTHR34595">
    <property type="entry name" value="BLR5612 PROTEIN"/>
    <property type="match status" value="1"/>
</dbReference>
<organism evidence="3 4">
    <name type="scientific">Thauera mechernichensis</name>
    <dbReference type="NCBI Taxonomy" id="82788"/>
    <lineage>
        <taxon>Bacteria</taxon>
        <taxon>Pseudomonadati</taxon>
        <taxon>Pseudomonadota</taxon>
        <taxon>Betaproteobacteria</taxon>
        <taxon>Rhodocyclales</taxon>
        <taxon>Zoogloeaceae</taxon>
        <taxon>Thauera</taxon>
    </lineage>
</organism>
<gene>
    <name evidence="3" type="ORF">ACFQ4M_06265</name>
</gene>
<accession>A0ABW3WB03</accession>
<proteinExistence type="predicted"/>
<dbReference type="SUPFAM" id="SSF56059">
    <property type="entry name" value="Glutathione synthetase ATP-binding domain-like"/>
    <property type="match status" value="1"/>
</dbReference>
<dbReference type="EMBL" id="JBHTMC010000010">
    <property type="protein sequence ID" value="MFD1263183.1"/>
    <property type="molecule type" value="Genomic_DNA"/>
</dbReference>
<dbReference type="Gene3D" id="3.30.1490.270">
    <property type="match status" value="1"/>
</dbReference>
<name>A0ABW3WB03_9RHOO</name>
<keyword evidence="4" id="KW-1185">Reference proteome</keyword>
<comment type="caution">
    <text evidence="3">The sequence shown here is derived from an EMBL/GenBank/DDBJ whole genome shotgun (WGS) entry which is preliminary data.</text>
</comment>
<dbReference type="InterPro" id="IPR051680">
    <property type="entry name" value="ATP-dep_Glu-Cys_Ligase-2"/>
</dbReference>
<evidence type="ECO:0000259" key="1">
    <source>
        <dbReference type="Pfam" id="PF04168"/>
    </source>
</evidence>
<dbReference type="InterPro" id="IPR007296">
    <property type="entry name" value="DUF403"/>
</dbReference>
<dbReference type="InterPro" id="IPR025841">
    <property type="entry name" value="CP_ATPgrasp_2"/>
</dbReference>
<feature type="domain" description="Circularly permuted ATP-grasp type 2" evidence="2">
    <location>
        <begin position="91"/>
        <end position="491"/>
    </location>
</feature>
<dbReference type="Proteomes" id="UP001597158">
    <property type="component" value="Unassembled WGS sequence"/>
</dbReference>
<dbReference type="RefSeq" id="WP_277833750.1">
    <property type="nucleotide sequence ID" value="NZ_JARQZE010000009.1"/>
</dbReference>
<protein>
    <submittedName>
        <fullName evidence="3">Circularly permuted type 2 ATP-grasp protein</fullName>
    </submittedName>
</protein>
<dbReference type="Gene3D" id="3.40.50.11290">
    <property type="match status" value="1"/>
</dbReference>
<evidence type="ECO:0000313" key="3">
    <source>
        <dbReference type="EMBL" id="MFD1263183.1"/>
    </source>
</evidence>
<evidence type="ECO:0000313" key="4">
    <source>
        <dbReference type="Proteomes" id="UP001597158"/>
    </source>
</evidence>
<dbReference type="Pfam" id="PF04168">
    <property type="entry name" value="Alpha-E"/>
    <property type="match status" value="1"/>
</dbReference>
<evidence type="ECO:0000259" key="2">
    <source>
        <dbReference type="Pfam" id="PF14403"/>
    </source>
</evidence>
<sequence length="895" mass="96458">MQVQLQRPPELLAGYTARPDRYDELCQRIGSVVVVRPHWRDFFHGVAAMPPEELSARRAALRRQVHENGITYNVYADPRGFQRPWELDLLPFMLPASEWAQIEAAVIQRATLFNHILADLYGEQRLLQEGLIPPALIYGHSGFLRPLVGAKQPGDLFLHLYAADLARSPDGRWWVVADRTQAPSGAGYALENRSVLARALPELYRATGVQPLVPFFERFRDNLAALAPAGALGDDEDPLIVVLTPGPYNETYFEHAFLAREMGFPLVEGQDLTVRDEAVFLRTLDGLQRVHVILRRVDDIWCDPLELREDSALGVAGLVAAVRAGKVTVANALGSGILETGALLGYLPHLCEAMLGQKLRMPSVATWWCGEPAARDYALQHLRELVVKPAYPKLGAGPVFCRDLPEAELAALAARIAARPFDFVAQEMVNISQAPVLAVDGEAPGERSADGRRSADFPGCSMVARNVALRVFVAAGADGFRVLPGGLTRVASGSDMRIVSMQQGGSSKDAWVLSPTAVERPPQHIVPGQLAPPPGGLRRLGLSSRVAENFFWLGRYSERADAAARLGRETLARLGGLAGGAAAAPVLQGGRPERVSQAAAAADPALAALLGLCRRLAILPAEAPVEAGAARAPVPIAAGTLAGALFDPDCSGSVVANLRVVLGLAAQVRDRLSPDSWRIYNRLSDFAAAPVQALALGDALHRLDESLLSLVTLSGFVIESMPRDAGWRFLSIGRRIERLQFLAAALSALLTAPSAEALQALLAVTDGDLRYRSRHARGLAPLPVAELVMLDADNPRALRYQLESLVEHLRLLPEGDVLAEPLTQQLETLQALSLCDCLIVDAAGRAAGGAAEHARCADLHDFLSQTWACGNRLADALSHRYFTHLDARSRATASS</sequence>
<feature type="domain" description="DUF403" evidence="1">
    <location>
        <begin position="542"/>
        <end position="882"/>
    </location>
</feature>